<name>A0A6M3L651_9ZZZZ</name>
<organism evidence="1">
    <name type="scientific">viral metagenome</name>
    <dbReference type="NCBI Taxonomy" id="1070528"/>
    <lineage>
        <taxon>unclassified sequences</taxon>
        <taxon>metagenomes</taxon>
        <taxon>organismal metagenomes</taxon>
    </lineage>
</organism>
<dbReference type="EMBL" id="MT142791">
    <property type="protein sequence ID" value="QJA88608.1"/>
    <property type="molecule type" value="Genomic_DNA"/>
</dbReference>
<reference evidence="1" key="1">
    <citation type="submission" date="2020-03" db="EMBL/GenBank/DDBJ databases">
        <title>The deep terrestrial virosphere.</title>
        <authorList>
            <person name="Holmfeldt K."/>
            <person name="Nilsson E."/>
            <person name="Simone D."/>
            <person name="Lopez-Fernandez M."/>
            <person name="Wu X."/>
            <person name="de Brujin I."/>
            <person name="Lundin D."/>
            <person name="Andersson A."/>
            <person name="Bertilsson S."/>
            <person name="Dopson M."/>
        </authorList>
    </citation>
    <scope>NUCLEOTIDE SEQUENCE</scope>
    <source>
        <strain evidence="1">MM415B02730</strain>
    </source>
</reference>
<accession>A0A6M3L651</accession>
<proteinExistence type="predicted"/>
<evidence type="ECO:0000313" key="1">
    <source>
        <dbReference type="EMBL" id="QJA88608.1"/>
    </source>
</evidence>
<gene>
    <name evidence="1" type="ORF">MM415B02730_0013</name>
</gene>
<protein>
    <recommendedName>
        <fullName evidence="2">Phage ABA sandwich domain-containing protein</fullName>
    </recommendedName>
</protein>
<dbReference type="AlphaFoldDB" id="A0A6M3L651"/>
<evidence type="ECO:0008006" key="2">
    <source>
        <dbReference type="Google" id="ProtNLM"/>
    </source>
</evidence>
<sequence>MMDEQKLNEKLAKWAGIGIDEFIMYKKEYNFTQSLDSCFEWLVPKLIYCSLVKMESDYHGNHWICEVRLEMKGERYYGDSLAKEPALALCLAIFKLIDAEVKDA</sequence>